<protein>
    <submittedName>
        <fullName evidence="1">Uncharacterized protein</fullName>
    </submittedName>
</protein>
<evidence type="ECO:0000313" key="1">
    <source>
        <dbReference type="EMBL" id="RNA43276.1"/>
    </source>
</evidence>
<comment type="caution">
    <text evidence="1">The sequence shown here is derived from an EMBL/GenBank/DDBJ whole genome shotgun (WGS) entry which is preliminary data.</text>
</comment>
<reference evidence="1 2" key="1">
    <citation type="journal article" date="2018" name="Sci. Rep.">
        <title>Genomic signatures of local adaptation to the degree of environmental predictability in rotifers.</title>
        <authorList>
            <person name="Franch-Gras L."/>
            <person name="Hahn C."/>
            <person name="Garcia-Roger E.M."/>
            <person name="Carmona M.J."/>
            <person name="Serra M."/>
            <person name="Gomez A."/>
        </authorList>
    </citation>
    <scope>NUCLEOTIDE SEQUENCE [LARGE SCALE GENOMIC DNA]</scope>
    <source>
        <strain evidence="1">HYR1</strain>
    </source>
</reference>
<keyword evidence="2" id="KW-1185">Reference proteome</keyword>
<dbReference type="EMBL" id="REGN01000244">
    <property type="protein sequence ID" value="RNA43276.1"/>
    <property type="molecule type" value="Genomic_DNA"/>
</dbReference>
<dbReference type="AlphaFoldDB" id="A0A3M7T5G3"/>
<accession>A0A3M7T5G3</accession>
<proteinExistence type="predicted"/>
<gene>
    <name evidence="1" type="ORF">BpHYR1_038799</name>
</gene>
<dbReference type="Proteomes" id="UP000276133">
    <property type="component" value="Unassembled WGS sequence"/>
</dbReference>
<organism evidence="1 2">
    <name type="scientific">Brachionus plicatilis</name>
    <name type="common">Marine rotifer</name>
    <name type="synonym">Brachionus muelleri</name>
    <dbReference type="NCBI Taxonomy" id="10195"/>
    <lineage>
        <taxon>Eukaryota</taxon>
        <taxon>Metazoa</taxon>
        <taxon>Spiralia</taxon>
        <taxon>Gnathifera</taxon>
        <taxon>Rotifera</taxon>
        <taxon>Eurotatoria</taxon>
        <taxon>Monogononta</taxon>
        <taxon>Pseudotrocha</taxon>
        <taxon>Ploima</taxon>
        <taxon>Brachionidae</taxon>
        <taxon>Brachionus</taxon>
    </lineage>
</organism>
<sequence>MKHSATKLDFVFTLRLVNMSLRELANYSHHDKRLGPLKKKSLLCSEDLLKTCFFKISSVSMTLCNFQSCISYQGLQNSANLAEIRFQCVQAQCILQRFWASLADSDS</sequence>
<name>A0A3M7T5G3_BRAPC</name>
<evidence type="ECO:0000313" key="2">
    <source>
        <dbReference type="Proteomes" id="UP000276133"/>
    </source>
</evidence>